<reference evidence="2" key="1">
    <citation type="journal article" date="2020" name="Stud. Mycol.">
        <title>101 Dothideomycetes genomes: a test case for predicting lifestyles and emergence of pathogens.</title>
        <authorList>
            <person name="Haridas S."/>
            <person name="Albert R."/>
            <person name="Binder M."/>
            <person name="Bloem J."/>
            <person name="Labutti K."/>
            <person name="Salamov A."/>
            <person name="Andreopoulos B."/>
            <person name="Baker S."/>
            <person name="Barry K."/>
            <person name="Bills G."/>
            <person name="Bluhm B."/>
            <person name="Cannon C."/>
            <person name="Castanera R."/>
            <person name="Culley D."/>
            <person name="Daum C."/>
            <person name="Ezra D."/>
            <person name="Gonzalez J."/>
            <person name="Henrissat B."/>
            <person name="Kuo A."/>
            <person name="Liang C."/>
            <person name="Lipzen A."/>
            <person name="Lutzoni F."/>
            <person name="Magnuson J."/>
            <person name="Mondo S."/>
            <person name="Nolan M."/>
            <person name="Ohm R."/>
            <person name="Pangilinan J."/>
            <person name="Park H.-J."/>
            <person name="Ramirez L."/>
            <person name="Alfaro M."/>
            <person name="Sun H."/>
            <person name="Tritt A."/>
            <person name="Yoshinaga Y."/>
            <person name="Zwiers L.-H."/>
            <person name="Turgeon B."/>
            <person name="Goodwin S."/>
            <person name="Spatafora J."/>
            <person name="Crous P."/>
            <person name="Grigoriev I."/>
        </authorList>
    </citation>
    <scope>NUCLEOTIDE SEQUENCE</scope>
    <source>
        <strain evidence="2">CBS 122367</strain>
    </source>
</reference>
<dbReference type="Proteomes" id="UP000799291">
    <property type="component" value="Unassembled WGS sequence"/>
</dbReference>
<gene>
    <name evidence="2" type="ORF">K458DRAFT_101646</name>
</gene>
<dbReference type="AlphaFoldDB" id="A0A6G1JJF8"/>
<name>A0A6G1JJF8_9PLEO</name>
<sequence>MARVSPLATALGLVTLGARSAMADCLSYGMDFQNGKTYFQNSLSSDNFTFVSQFEGCEDDTAYNILVDPTGDQLLCSDTSLSPDDTDQLSNCPIMKSSLTDGDWAVIIISNNGDSGDPIAYERDFTLTVGPQSTSTYTPTVTATVISTPIVNTTTTTTSTLSTTLTPVTLTSPSVTVTPTTTVTPARVTTTSTKNLFTVKMTSYSVNIIPTTKTVTASCKYPTKAARFDPVARIRPTVGPLAHLFARSVRDEELEVERERFMEERAARLAIAERAPDPQPLVITDTNTADWPTVTSTSTAPATTATLTTEATTTTTITPSPVTVLKGETTAARITVTAPTPTKTQTRYAVATTKIVKTINASYTLTVTTTPASVKAACTSAGGILY</sequence>
<dbReference type="OrthoDB" id="3937708at2759"/>
<organism evidence="2 3">
    <name type="scientific">Lentithecium fluviatile CBS 122367</name>
    <dbReference type="NCBI Taxonomy" id="1168545"/>
    <lineage>
        <taxon>Eukaryota</taxon>
        <taxon>Fungi</taxon>
        <taxon>Dikarya</taxon>
        <taxon>Ascomycota</taxon>
        <taxon>Pezizomycotina</taxon>
        <taxon>Dothideomycetes</taxon>
        <taxon>Pleosporomycetidae</taxon>
        <taxon>Pleosporales</taxon>
        <taxon>Massarineae</taxon>
        <taxon>Lentitheciaceae</taxon>
        <taxon>Lentithecium</taxon>
    </lineage>
</organism>
<proteinExistence type="predicted"/>
<keyword evidence="3" id="KW-1185">Reference proteome</keyword>
<evidence type="ECO:0000313" key="3">
    <source>
        <dbReference type="Proteomes" id="UP000799291"/>
    </source>
</evidence>
<feature type="chain" id="PRO_5026008215" evidence="1">
    <location>
        <begin position="24"/>
        <end position="386"/>
    </location>
</feature>
<dbReference type="EMBL" id="MU005571">
    <property type="protein sequence ID" value="KAF2690295.1"/>
    <property type="molecule type" value="Genomic_DNA"/>
</dbReference>
<evidence type="ECO:0000256" key="1">
    <source>
        <dbReference type="SAM" id="SignalP"/>
    </source>
</evidence>
<accession>A0A6G1JJF8</accession>
<evidence type="ECO:0000313" key="2">
    <source>
        <dbReference type="EMBL" id="KAF2690295.1"/>
    </source>
</evidence>
<keyword evidence="1" id="KW-0732">Signal</keyword>
<feature type="signal peptide" evidence="1">
    <location>
        <begin position="1"/>
        <end position="23"/>
    </location>
</feature>
<protein>
    <submittedName>
        <fullName evidence="2">Uncharacterized protein</fullName>
    </submittedName>
</protein>